<accession>A0A6L9MXF4</accession>
<feature type="region of interest" description="Disordered" evidence="2">
    <location>
        <begin position="248"/>
        <end position="271"/>
    </location>
</feature>
<keyword evidence="3" id="KW-0812">Transmembrane</keyword>
<evidence type="ECO:0000256" key="1">
    <source>
        <dbReference type="SAM" id="Coils"/>
    </source>
</evidence>
<dbReference type="AlphaFoldDB" id="A0A6L9MXF4"/>
<feature type="compositionally biased region" description="Basic and acidic residues" evidence="2">
    <location>
        <begin position="1"/>
        <end position="25"/>
    </location>
</feature>
<dbReference type="Gene3D" id="1.10.287.1490">
    <property type="match status" value="1"/>
</dbReference>
<gene>
    <name evidence="4" type="ORF">GTW09_12315</name>
</gene>
<sequence>MSNNSKNDEFPTIRLDDEDRRDYQTKRQPSSGPTSAPTSSSAPSSNSGGNGLWITLIALIALAACGGCYYLFTLLEQQKNIAERAEQRIMSLENKLSATGEEMGESTVALQVKVNELNDKTSELWEQMDKLWASAWRRNQKEIADLGERVGKVQTSVNKDINAVSEDVDAQSATLGSLKNQLASVADELLAVNVRLEQTSEEKASAQQQVKNLTDTLSVLEKRNASLSGRINNLEDEIREIATKVVSGGSANTTSSTPNVGSSSAAAPNAG</sequence>
<protein>
    <submittedName>
        <fullName evidence="4">Uncharacterized protein</fullName>
    </submittedName>
</protein>
<comment type="caution">
    <text evidence="4">The sequence shown here is derived from an EMBL/GenBank/DDBJ whole genome shotgun (WGS) entry which is preliminary data.</text>
</comment>
<feature type="compositionally biased region" description="Low complexity" evidence="2">
    <location>
        <begin position="29"/>
        <end position="47"/>
    </location>
</feature>
<feature type="coiled-coil region" evidence="1">
    <location>
        <begin position="189"/>
        <end position="244"/>
    </location>
</feature>
<evidence type="ECO:0000256" key="3">
    <source>
        <dbReference type="SAM" id="Phobius"/>
    </source>
</evidence>
<dbReference type="Proteomes" id="UP000478837">
    <property type="component" value="Unassembled WGS sequence"/>
</dbReference>
<feature type="compositionally biased region" description="Polar residues" evidence="2">
    <location>
        <begin position="249"/>
        <end position="271"/>
    </location>
</feature>
<keyword evidence="5" id="KW-1185">Reference proteome</keyword>
<evidence type="ECO:0000313" key="5">
    <source>
        <dbReference type="Proteomes" id="UP000478837"/>
    </source>
</evidence>
<evidence type="ECO:0000313" key="4">
    <source>
        <dbReference type="EMBL" id="NDW22310.1"/>
    </source>
</evidence>
<feature type="transmembrane region" description="Helical" evidence="3">
    <location>
        <begin position="51"/>
        <end position="72"/>
    </location>
</feature>
<keyword evidence="3" id="KW-1133">Transmembrane helix</keyword>
<evidence type="ECO:0000256" key="2">
    <source>
        <dbReference type="SAM" id="MobiDB-lite"/>
    </source>
</evidence>
<name>A0A6L9MXF4_9ALTE</name>
<feature type="coiled-coil region" evidence="1">
    <location>
        <begin position="75"/>
        <end position="102"/>
    </location>
</feature>
<proteinExistence type="predicted"/>
<dbReference type="SUPFAM" id="SSF57997">
    <property type="entry name" value="Tropomyosin"/>
    <property type="match status" value="1"/>
</dbReference>
<reference evidence="4 5" key="1">
    <citation type="submission" date="2020-01" db="EMBL/GenBank/DDBJ databases">
        <title>Genomes of bacteria type strains.</title>
        <authorList>
            <person name="Chen J."/>
            <person name="Zhu S."/>
            <person name="Yang J."/>
        </authorList>
    </citation>
    <scope>NUCLEOTIDE SEQUENCE [LARGE SCALE GENOMIC DNA]</scope>
    <source>
        <strain evidence="4 5">LMG 22958</strain>
    </source>
</reference>
<organism evidence="4 5">
    <name type="scientific">Alteromonas hispanica</name>
    <dbReference type="NCBI Taxonomy" id="315421"/>
    <lineage>
        <taxon>Bacteria</taxon>
        <taxon>Pseudomonadati</taxon>
        <taxon>Pseudomonadota</taxon>
        <taxon>Gammaproteobacteria</taxon>
        <taxon>Alteromonadales</taxon>
        <taxon>Alteromonadaceae</taxon>
        <taxon>Alteromonas/Salinimonas group</taxon>
        <taxon>Alteromonas</taxon>
    </lineage>
</organism>
<keyword evidence="1" id="KW-0175">Coiled coil</keyword>
<dbReference type="RefSeq" id="WP_163112123.1">
    <property type="nucleotide sequence ID" value="NZ_JAAAWP010000007.1"/>
</dbReference>
<feature type="region of interest" description="Disordered" evidence="2">
    <location>
        <begin position="1"/>
        <end position="47"/>
    </location>
</feature>
<keyword evidence="3" id="KW-0472">Membrane</keyword>
<dbReference type="EMBL" id="JAAAWP010000007">
    <property type="protein sequence ID" value="NDW22310.1"/>
    <property type="molecule type" value="Genomic_DNA"/>
</dbReference>